<name>A0A5J9WLL1_9POAL</name>
<evidence type="ECO:0000313" key="3">
    <source>
        <dbReference type="Proteomes" id="UP000324897"/>
    </source>
</evidence>
<protein>
    <submittedName>
        <fullName evidence="2">Uncharacterized protein</fullName>
    </submittedName>
</protein>
<evidence type="ECO:0000256" key="1">
    <source>
        <dbReference type="SAM" id="MobiDB-lite"/>
    </source>
</evidence>
<accession>A0A5J9WLL1</accession>
<feature type="region of interest" description="Disordered" evidence="1">
    <location>
        <begin position="47"/>
        <end position="77"/>
    </location>
</feature>
<dbReference type="Gramene" id="TVU49138">
    <property type="protein sequence ID" value="TVU49138"/>
    <property type="gene ID" value="EJB05_00432"/>
</dbReference>
<feature type="compositionally biased region" description="Polar residues" evidence="1">
    <location>
        <begin position="68"/>
        <end position="77"/>
    </location>
</feature>
<dbReference type="AlphaFoldDB" id="A0A5J9WLL1"/>
<organism evidence="2 3">
    <name type="scientific">Eragrostis curvula</name>
    <name type="common">weeping love grass</name>
    <dbReference type="NCBI Taxonomy" id="38414"/>
    <lineage>
        <taxon>Eukaryota</taxon>
        <taxon>Viridiplantae</taxon>
        <taxon>Streptophyta</taxon>
        <taxon>Embryophyta</taxon>
        <taxon>Tracheophyta</taxon>
        <taxon>Spermatophyta</taxon>
        <taxon>Magnoliopsida</taxon>
        <taxon>Liliopsida</taxon>
        <taxon>Poales</taxon>
        <taxon>Poaceae</taxon>
        <taxon>PACMAD clade</taxon>
        <taxon>Chloridoideae</taxon>
        <taxon>Eragrostideae</taxon>
        <taxon>Eragrostidinae</taxon>
        <taxon>Eragrostis</taxon>
    </lineage>
</organism>
<evidence type="ECO:0000313" key="2">
    <source>
        <dbReference type="EMBL" id="TVU49138.1"/>
    </source>
</evidence>
<sequence>MALVIAFPDLTMATERRGDGDDGSGGRGAEMELCELMMLPKMVVTKRGAVSHKDPASVGCSPQKKSDPQTNVSHSLI</sequence>
<comment type="caution">
    <text evidence="2">The sequence shown here is derived from an EMBL/GenBank/DDBJ whole genome shotgun (WGS) entry which is preliminary data.</text>
</comment>
<proteinExistence type="predicted"/>
<gene>
    <name evidence="2" type="ORF">EJB05_00432</name>
</gene>
<reference evidence="2 3" key="1">
    <citation type="journal article" date="2019" name="Sci. Rep.">
        <title>A high-quality genome of Eragrostis curvula grass provides insights into Poaceae evolution and supports new strategies to enhance forage quality.</title>
        <authorList>
            <person name="Carballo J."/>
            <person name="Santos B.A.C.M."/>
            <person name="Zappacosta D."/>
            <person name="Garbus I."/>
            <person name="Selva J.P."/>
            <person name="Gallo C.A."/>
            <person name="Diaz A."/>
            <person name="Albertini E."/>
            <person name="Caccamo M."/>
            <person name="Echenique V."/>
        </authorList>
    </citation>
    <scope>NUCLEOTIDE SEQUENCE [LARGE SCALE GENOMIC DNA]</scope>
    <source>
        <strain evidence="3">cv. Victoria</strain>
        <tissue evidence="2">Leaf</tissue>
    </source>
</reference>
<dbReference type="Proteomes" id="UP000324897">
    <property type="component" value="Chromosome 6"/>
</dbReference>
<dbReference type="EMBL" id="RWGY01000002">
    <property type="protein sequence ID" value="TVU49138.1"/>
    <property type="molecule type" value="Genomic_DNA"/>
</dbReference>
<keyword evidence="3" id="KW-1185">Reference proteome</keyword>